<sequence>GVGVTLKHDDVWEQYLKWHPAARPFKNKGFKHFCTISDDAKDLERDLYLLTRACSGLVNLSGWKACSLPQSEPTLYFCQQ</sequence>
<accession>A0A0D0DLB8</accession>
<dbReference type="OrthoDB" id="3186724at2759"/>
<protein>
    <submittedName>
        <fullName evidence="1">Uncharacterized protein</fullName>
    </submittedName>
</protein>
<organism evidence="1 2">
    <name type="scientific">Paxillus rubicundulus Ve08.2h10</name>
    <dbReference type="NCBI Taxonomy" id="930991"/>
    <lineage>
        <taxon>Eukaryota</taxon>
        <taxon>Fungi</taxon>
        <taxon>Dikarya</taxon>
        <taxon>Basidiomycota</taxon>
        <taxon>Agaricomycotina</taxon>
        <taxon>Agaricomycetes</taxon>
        <taxon>Agaricomycetidae</taxon>
        <taxon>Boletales</taxon>
        <taxon>Paxilineae</taxon>
        <taxon>Paxillaceae</taxon>
        <taxon>Paxillus</taxon>
    </lineage>
</organism>
<dbReference type="Proteomes" id="UP000054538">
    <property type="component" value="Unassembled WGS sequence"/>
</dbReference>
<evidence type="ECO:0000313" key="2">
    <source>
        <dbReference type="Proteomes" id="UP000054538"/>
    </source>
</evidence>
<feature type="non-terminal residue" evidence="1">
    <location>
        <position position="1"/>
    </location>
</feature>
<dbReference type="HOGENOM" id="CLU_2596625_0_0_1"/>
<dbReference type="AlphaFoldDB" id="A0A0D0DLB8"/>
<name>A0A0D0DLB8_9AGAM</name>
<dbReference type="EMBL" id="KN826374">
    <property type="protein sequence ID" value="KIK79115.1"/>
    <property type="molecule type" value="Genomic_DNA"/>
</dbReference>
<reference evidence="1 2" key="1">
    <citation type="submission" date="2014-04" db="EMBL/GenBank/DDBJ databases">
        <authorList>
            <consortium name="DOE Joint Genome Institute"/>
            <person name="Kuo A."/>
            <person name="Kohler A."/>
            <person name="Jargeat P."/>
            <person name="Nagy L.G."/>
            <person name="Floudas D."/>
            <person name="Copeland A."/>
            <person name="Barry K.W."/>
            <person name="Cichocki N."/>
            <person name="Veneault-Fourrey C."/>
            <person name="LaButti K."/>
            <person name="Lindquist E.A."/>
            <person name="Lipzen A."/>
            <person name="Lundell T."/>
            <person name="Morin E."/>
            <person name="Murat C."/>
            <person name="Sun H."/>
            <person name="Tunlid A."/>
            <person name="Henrissat B."/>
            <person name="Grigoriev I.V."/>
            <person name="Hibbett D.S."/>
            <person name="Martin F."/>
            <person name="Nordberg H.P."/>
            <person name="Cantor M.N."/>
            <person name="Hua S.X."/>
        </authorList>
    </citation>
    <scope>NUCLEOTIDE SEQUENCE [LARGE SCALE GENOMIC DNA]</scope>
    <source>
        <strain evidence="1 2">Ve08.2h10</strain>
    </source>
</reference>
<evidence type="ECO:0000313" key="1">
    <source>
        <dbReference type="EMBL" id="KIK79115.1"/>
    </source>
</evidence>
<keyword evidence="2" id="KW-1185">Reference proteome</keyword>
<gene>
    <name evidence="1" type="ORF">PAXRUDRAFT_162157</name>
</gene>
<reference evidence="2" key="2">
    <citation type="submission" date="2015-01" db="EMBL/GenBank/DDBJ databases">
        <title>Evolutionary Origins and Diversification of the Mycorrhizal Mutualists.</title>
        <authorList>
            <consortium name="DOE Joint Genome Institute"/>
            <consortium name="Mycorrhizal Genomics Consortium"/>
            <person name="Kohler A."/>
            <person name="Kuo A."/>
            <person name="Nagy L.G."/>
            <person name="Floudas D."/>
            <person name="Copeland A."/>
            <person name="Barry K.W."/>
            <person name="Cichocki N."/>
            <person name="Veneault-Fourrey C."/>
            <person name="LaButti K."/>
            <person name="Lindquist E.A."/>
            <person name="Lipzen A."/>
            <person name="Lundell T."/>
            <person name="Morin E."/>
            <person name="Murat C."/>
            <person name="Riley R."/>
            <person name="Ohm R."/>
            <person name="Sun H."/>
            <person name="Tunlid A."/>
            <person name="Henrissat B."/>
            <person name="Grigoriev I.V."/>
            <person name="Hibbett D.S."/>
            <person name="Martin F."/>
        </authorList>
    </citation>
    <scope>NUCLEOTIDE SEQUENCE [LARGE SCALE GENOMIC DNA]</scope>
    <source>
        <strain evidence="2">Ve08.2h10</strain>
    </source>
</reference>
<dbReference type="InParanoid" id="A0A0D0DLB8"/>
<proteinExistence type="predicted"/>